<keyword evidence="4 6" id="KW-1133">Transmembrane helix</keyword>
<feature type="transmembrane region" description="Helical" evidence="6">
    <location>
        <begin position="365"/>
        <end position="384"/>
    </location>
</feature>
<feature type="non-terminal residue" evidence="8">
    <location>
        <position position="385"/>
    </location>
</feature>
<protein>
    <submittedName>
        <fullName evidence="8">Na+/H+ antiporter NhaC family protein</fullName>
    </submittedName>
</protein>
<evidence type="ECO:0000256" key="6">
    <source>
        <dbReference type="SAM" id="Phobius"/>
    </source>
</evidence>
<dbReference type="AlphaFoldDB" id="A0A9D2KP30"/>
<comment type="caution">
    <text evidence="8">The sequence shown here is derived from an EMBL/GenBank/DDBJ whole genome shotgun (WGS) entry which is preliminary data.</text>
</comment>
<dbReference type="Pfam" id="PF03553">
    <property type="entry name" value="Na_H_antiporter"/>
    <property type="match status" value="1"/>
</dbReference>
<dbReference type="GO" id="GO:0005886">
    <property type="term" value="C:plasma membrane"/>
    <property type="evidence" value="ECO:0007669"/>
    <property type="project" value="UniProtKB-SubCell"/>
</dbReference>
<dbReference type="InterPro" id="IPR018461">
    <property type="entry name" value="Na/H_Antiport_NhaC-like_C"/>
</dbReference>
<reference evidence="8" key="1">
    <citation type="journal article" date="2021" name="PeerJ">
        <title>Extensive microbial diversity within the chicken gut microbiome revealed by metagenomics and culture.</title>
        <authorList>
            <person name="Gilroy R."/>
            <person name="Ravi A."/>
            <person name="Getino M."/>
            <person name="Pursley I."/>
            <person name="Horton D.L."/>
            <person name="Alikhan N.F."/>
            <person name="Baker D."/>
            <person name="Gharbi K."/>
            <person name="Hall N."/>
            <person name="Watson M."/>
            <person name="Adriaenssens E.M."/>
            <person name="Foster-Nyarko E."/>
            <person name="Jarju S."/>
            <person name="Secka A."/>
            <person name="Antonio M."/>
            <person name="Oren A."/>
            <person name="Chaudhuri R.R."/>
            <person name="La Ragione R."/>
            <person name="Hildebrand F."/>
            <person name="Pallen M.J."/>
        </authorList>
    </citation>
    <scope>NUCLEOTIDE SEQUENCE</scope>
    <source>
        <strain evidence="8">CHK178-16964</strain>
    </source>
</reference>
<evidence type="ECO:0000256" key="5">
    <source>
        <dbReference type="ARBA" id="ARBA00023136"/>
    </source>
</evidence>
<sequence length="385" mass="41044">MGTILSVIPPILCIGLALWTKNIIVSLFIGILVGSVIINGINFLPPIIDEYMTNGLKSNTNVLICLILIGIMLQFIKRAGGFKAFGAWCRERVNTPRQTLIYTFWFSMLFSVATNLGSISIPRVMKGPALQNNMPLAKVTMVVASVVNAASSLLPFTNYILFFSGLIVSSVEGYDGYSLFIQCIPFQFFGILSIITSGLYAYGIIPDIGPIKRLSENQITSTTNEGSSDSDIEVLGGPDVVSDIFALIVPFGALIVAIPLFSFIKGGLVVTSGILVGTITSVIYATARKRVKFSELTGGFAAGFREIGMVFLILLFAFTFGQIVTTLGFSAYVIGLLGDNFNGGVIPMVTFLMCCLIAYTTGSLSAAAVIVFPLGLPLALAAGIN</sequence>
<dbReference type="Proteomes" id="UP000823900">
    <property type="component" value="Unassembled WGS sequence"/>
</dbReference>
<feature type="transmembrane region" description="Helical" evidence="6">
    <location>
        <begin position="307"/>
        <end position="334"/>
    </location>
</feature>
<dbReference type="PANTHER" id="PTHR43478">
    <property type="entry name" value="NA+/H+ ANTIPORTER-RELATED"/>
    <property type="match status" value="1"/>
</dbReference>
<keyword evidence="3 6" id="KW-0812">Transmembrane</keyword>
<feature type="transmembrane region" description="Helical" evidence="6">
    <location>
        <begin position="141"/>
        <end position="167"/>
    </location>
</feature>
<evidence type="ECO:0000313" key="9">
    <source>
        <dbReference type="Proteomes" id="UP000823900"/>
    </source>
</evidence>
<feature type="transmembrane region" description="Helical" evidence="6">
    <location>
        <begin position="179"/>
        <end position="205"/>
    </location>
</feature>
<reference evidence="8" key="2">
    <citation type="submission" date="2021-04" db="EMBL/GenBank/DDBJ databases">
        <authorList>
            <person name="Gilroy R."/>
        </authorList>
    </citation>
    <scope>NUCLEOTIDE SEQUENCE</scope>
    <source>
        <strain evidence="8">CHK178-16964</strain>
    </source>
</reference>
<feature type="transmembrane region" description="Helical" evidence="6">
    <location>
        <begin position="341"/>
        <end position="359"/>
    </location>
</feature>
<keyword evidence="5 6" id="KW-0472">Membrane</keyword>
<evidence type="ECO:0000256" key="4">
    <source>
        <dbReference type="ARBA" id="ARBA00022989"/>
    </source>
</evidence>
<evidence type="ECO:0000256" key="2">
    <source>
        <dbReference type="ARBA" id="ARBA00022475"/>
    </source>
</evidence>
<evidence type="ECO:0000313" key="8">
    <source>
        <dbReference type="EMBL" id="HJA70945.1"/>
    </source>
</evidence>
<feature type="transmembrane region" description="Helical" evidence="6">
    <location>
        <begin position="58"/>
        <end position="76"/>
    </location>
</feature>
<evidence type="ECO:0000256" key="3">
    <source>
        <dbReference type="ARBA" id="ARBA00022692"/>
    </source>
</evidence>
<accession>A0A9D2KP30</accession>
<feature type="domain" description="Na+/H+ antiporter NhaC-like C-terminal" evidence="7">
    <location>
        <begin position="165"/>
        <end position="384"/>
    </location>
</feature>
<comment type="subcellular location">
    <subcellularLocation>
        <location evidence="1">Cell membrane</location>
        <topology evidence="1">Multi-pass membrane protein</topology>
    </subcellularLocation>
</comment>
<name>A0A9D2KP30_9FIRM</name>
<keyword evidence="2" id="KW-1003">Cell membrane</keyword>
<organism evidence="8 9">
    <name type="scientific">Candidatus Lachnoclostridium stercoravium</name>
    <dbReference type="NCBI Taxonomy" id="2838633"/>
    <lineage>
        <taxon>Bacteria</taxon>
        <taxon>Bacillati</taxon>
        <taxon>Bacillota</taxon>
        <taxon>Clostridia</taxon>
        <taxon>Lachnospirales</taxon>
        <taxon>Lachnospiraceae</taxon>
    </lineage>
</organism>
<feature type="transmembrane region" description="Helical" evidence="6">
    <location>
        <begin position="244"/>
        <end position="261"/>
    </location>
</feature>
<feature type="transmembrane region" description="Helical" evidence="6">
    <location>
        <begin position="100"/>
        <end position="121"/>
    </location>
</feature>
<feature type="transmembrane region" description="Helical" evidence="6">
    <location>
        <begin position="12"/>
        <end position="38"/>
    </location>
</feature>
<dbReference type="PANTHER" id="PTHR43478:SF1">
    <property type="entry name" value="NA+_H+ ANTIPORTER NHAC-LIKE C-TERMINAL DOMAIN-CONTAINING PROTEIN"/>
    <property type="match status" value="1"/>
</dbReference>
<evidence type="ECO:0000256" key="1">
    <source>
        <dbReference type="ARBA" id="ARBA00004651"/>
    </source>
</evidence>
<dbReference type="EMBL" id="DWZA01000048">
    <property type="protein sequence ID" value="HJA70945.1"/>
    <property type="molecule type" value="Genomic_DNA"/>
</dbReference>
<feature type="transmembrane region" description="Helical" evidence="6">
    <location>
        <begin position="268"/>
        <end position="287"/>
    </location>
</feature>
<proteinExistence type="predicted"/>
<gene>
    <name evidence="8" type="ORF">IAA07_05100</name>
</gene>
<evidence type="ECO:0000259" key="7">
    <source>
        <dbReference type="Pfam" id="PF03553"/>
    </source>
</evidence>